<name>A0A7J5U588_9BACT</name>
<evidence type="ECO:0000256" key="1">
    <source>
        <dbReference type="ARBA" id="ARBA00001974"/>
    </source>
</evidence>
<dbReference type="Pfam" id="PF01266">
    <property type="entry name" value="DAO"/>
    <property type="match status" value="1"/>
</dbReference>
<sequence>MTNGDYLIVGQGVAGSVLAWTLDQMGCRVFLADAPEQPAASRVAAGIVNPLTGRKLVRTWRADDLFPFLHRFYTQVEAKLSASFFHPRSVYRPYRSLAEKNDYETYTADPDVARYVNQSPDNQFFAPYITNSFGGLEVTQAGWLDLNRFVDSIRAYFAEKEQFISAFINSNELIINGSSINFDGCQFKKVIFCDGVMARENPLFAWLPYNPAKGQVLTARVLNYPIKHIVNQGAFILPIDDTTIKIGATYSWHDLDWQTTTDGRAFLEAKIRDLLRVPYEVIGQSAGIRPATKDRRPFVGLHPAYPSVGIFGGLGSKGVSLAPYLARQFAQFLLKGEELDPEVNIQRCLSLYYRT</sequence>
<evidence type="ECO:0000256" key="3">
    <source>
        <dbReference type="ARBA" id="ARBA00022630"/>
    </source>
</evidence>
<dbReference type="Proteomes" id="UP000488299">
    <property type="component" value="Unassembled WGS sequence"/>
</dbReference>
<protein>
    <submittedName>
        <fullName evidence="6">FAD-dependent oxidoreductase</fullName>
    </submittedName>
</protein>
<accession>A0A7J5U588</accession>
<evidence type="ECO:0000313" key="7">
    <source>
        <dbReference type="Proteomes" id="UP000488299"/>
    </source>
</evidence>
<evidence type="ECO:0000256" key="4">
    <source>
        <dbReference type="ARBA" id="ARBA00023002"/>
    </source>
</evidence>
<organism evidence="6 7">
    <name type="scientific">Rudanella paleaurantiibacter</name>
    <dbReference type="NCBI Taxonomy" id="2614655"/>
    <lineage>
        <taxon>Bacteria</taxon>
        <taxon>Pseudomonadati</taxon>
        <taxon>Bacteroidota</taxon>
        <taxon>Cytophagia</taxon>
        <taxon>Cytophagales</taxon>
        <taxon>Cytophagaceae</taxon>
        <taxon>Rudanella</taxon>
    </lineage>
</organism>
<evidence type="ECO:0000256" key="2">
    <source>
        <dbReference type="ARBA" id="ARBA00009410"/>
    </source>
</evidence>
<gene>
    <name evidence="6" type="ORF">F5984_03460</name>
</gene>
<feature type="domain" description="FAD dependent oxidoreductase" evidence="5">
    <location>
        <begin position="5"/>
        <end position="331"/>
    </location>
</feature>
<comment type="cofactor">
    <cofactor evidence="1">
        <name>FAD</name>
        <dbReference type="ChEBI" id="CHEBI:57692"/>
    </cofactor>
</comment>
<dbReference type="RefSeq" id="WP_152122789.1">
    <property type="nucleotide sequence ID" value="NZ_WELI01000001.1"/>
</dbReference>
<dbReference type="SUPFAM" id="SSF51971">
    <property type="entry name" value="Nucleotide-binding domain"/>
    <property type="match status" value="1"/>
</dbReference>
<evidence type="ECO:0000259" key="5">
    <source>
        <dbReference type="Pfam" id="PF01266"/>
    </source>
</evidence>
<dbReference type="PANTHER" id="PTHR13847:SF286">
    <property type="entry name" value="D-AMINO ACID DEHYDROGENASE"/>
    <property type="match status" value="1"/>
</dbReference>
<keyword evidence="3" id="KW-0285">Flavoprotein</keyword>
<dbReference type="Gene3D" id="3.50.50.60">
    <property type="entry name" value="FAD/NAD(P)-binding domain"/>
    <property type="match status" value="1"/>
</dbReference>
<dbReference type="GO" id="GO:0005737">
    <property type="term" value="C:cytoplasm"/>
    <property type="evidence" value="ECO:0007669"/>
    <property type="project" value="TreeGrafter"/>
</dbReference>
<dbReference type="GO" id="GO:0016491">
    <property type="term" value="F:oxidoreductase activity"/>
    <property type="evidence" value="ECO:0007669"/>
    <property type="project" value="UniProtKB-KW"/>
</dbReference>
<evidence type="ECO:0000313" key="6">
    <source>
        <dbReference type="EMBL" id="KAB7733012.1"/>
    </source>
</evidence>
<keyword evidence="4" id="KW-0560">Oxidoreductase</keyword>
<reference evidence="6 7" key="1">
    <citation type="submission" date="2019-10" db="EMBL/GenBank/DDBJ databases">
        <title>Rudanella paleaurantiibacter sp. nov., isolated from sludge.</title>
        <authorList>
            <person name="Xu S.Q."/>
        </authorList>
    </citation>
    <scope>NUCLEOTIDE SEQUENCE [LARGE SCALE GENOMIC DNA]</scope>
    <source>
        <strain evidence="6 7">HX-22-17</strain>
    </source>
</reference>
<dbReference type="InterPro" id="IPR036188">
    <property type="entry name" value="FAD/NAD-bd_sf"/>
</dbReference>
<comment type="similarity">
    <text evidence="2">Belongs to the DadA oxidoreductase family.</text>
</comment>
<dbReference type="EMBL" id="WELI01000001">
    <property type="protein sequence ID" value="KAB7733012.1"/>
    <property type="molecule type" value="Genomic_DNA"/>
</dbReference>
<dbReference type="SUPFAM" id="SSF54373">
    <property type="entry name" value="FAD-linked reductases, C-terminal domain"/>
    <property type="match status" value="1"/>
</dbReference>
<dbReference type="AlphaFoldDB" id="A0A7J5U588"/>
<dbReference type="InterPro" id="IPR006076">
    <property type="entry name" value="FAD-dep_OxRdtase"/>
</dbReference>
<proteinExistence type="inferred from homology"/>
<comment type="caution">
    <text evidence="6">The sequence shown here is derived from an EMBL/GenBank/DDBJ whole genome shotgun (WGS) entry which is preliminary data.</text>
</comment>
<keyword evidence="7" id="KW-1185">Reference proteome</keyword>
<dbReference type="PANTHER" id="PTHR13847">
    <property type="entry name" value="SARCOSINE DEHYDROGENASE-RELATED"/>
    <property type="match status" value="1"/>
</dbReference>
<dbReference type="Gene3D" id="3.30.9.10">
    <property type="entry name" value="D-Amino Acid Oxidase, subunit A, domain 2"/>
    <property type="match status" value="1"/>
</dbReference>